<dbReference type="Pfam" id="PF03780">
    <property type="entry name" value="Asp23"/>
    <property type="match status" value="1"/>
</dbReference>
<dbReference type="PANTHER" id="PTHR34297">
    <property type="entry name" value="HYPOTHETICAL CYTOSOLIC PROTEIN-RELATED"/>
    <property type="match status" value="1"/>
</dbReference>
<dbReference type="PANTHER" id="PTHR34297:SF3">
    <property type="entry name" value="ALKALINE SHOCK PROTEIN 23"/>
    <property type="match status" value="1"/>
</dbReference>
<dbReference type="EMBL" id="SSSN01000014">
    <property type="protein sequence ID" value="THG30347.1"/>
    <property type="molecule type" value="Genomic_DNA"/>
</dbReference>
<dbReference type="OrthoDB" id="9808942at2"/>
<evidence type="ECO:0000313" key="3">
    <source>
        <dbReference type="EMBL" id="THG30347.1"/>
    </source>
</evidence>
<keyword evidence="5" id="KW-1185">Reference proteome</keyword>
<evidence type="ECO:0000256" key="2">
    <source>
        <dbReference type="SAM" id="MobiDB-lite"/>
    </source>
</evidence>
<name>A0A4V6RZ07_9MICO</name>
<organism evidence="3 5">
    <name type="scientific">Orlajensenia flava</name>
    <dbReference type="NCBI Taxonomy" id="2565934"/>
    <lineage>
        <taxon>Bacteria</taxon>
        <taxon>Bacillati</taxon>
        <taxon>Actinomycetota</taxon>
        <taxon>Actinomycetes</taxon>
        <taxon>Micrococcales</taxon>
        <taxon>Microbacteriaceae</taxon>
        <taxon>Orlajensenia</taxon>
    </lineage>
</organism>
<dbReference type="InterPro" id="IPR005531">
    <property type="entry name" value="Asp23"/>
</dbReference>
<evidence type="ECO:0000313" key="4">
    <source>
        <dbReference type="EMBL" id="THG30610.1"/>
    </source>
</evidence>
<reference evidence="3 5" key="1">
    <citation type="submission" date="2019-04" db="EMBL/GenBank/DDBJ databases">
        <authorList>
            <person name="Jiang L."/>
        </authorList>
    </citation>
    <scope>NUCLEOTIDE SEQUENCE [LARGE SCALE GENOMIC DNA]</scope>
    <source>
        <strain evidence="3 5">YIM 131861</strain>
    </source>
</reference>
<comment type="caution">
    <text evidence="3">The sequence shown here is derived from an EMBL/GenBank/DDBJ whole genome shotgun (WGS) entry which is preliminary data.</text>
</comment>
<dbReference type="RefSeq" id="WP_136425309.1">
    <property type="nucleotide sequence ID" value="NZ_SSSN01000013.1"/>
</dbReference>
<dbReference type="Proteomes" id="UP000307380">
    <property type="component" value="Unassembled WGS sequence"/>
</dbReference>
<gene>
    <name evidence="4" type="ORF">E6C70_14700</name>
    <name evidence="3" type="ORF">E6C70_14980</name>
</gene>
<dbReference type="AlphaFoldDB" id="A0A4V6RZ07"/>
<feature type="region of interest" description="Disordered" evidence="2">
    <location>
        <begin position="1"/>
        <end position="44"/>
    </location>
</feature>
<comment type="similarity">
    <text evidence="1">Belongs to the asp23 family.</text>
</comment>
<protein>
    <submittedName>
        <fullName evidence="3">Asp23/Gls24 family envelope stress response protein</fullName>
    </submittedName>
</protein>
<dbReference type="EMBL" id="SSSN01000013">
    <property type="protein sequence ID" value="THG30610.1"/>
    <property type="molecule type" value="Genomic_DNA"/>
</dbReference>
<evidence type="ECO:0000313" key="5">
    <source>
        <dbReference type="Proteomes" id="UP000307380"/>
    </source>
</evidence>
<evidence type="ECO:0000256" key="1">
    <source>
        <dbReference type="ARBA" id="ARBA00005721"/>
    </source>
</evidence>
<accession>A0A4V6RZ07</accession>
<sequence>MADTEFSTPSTPAPVPTGLSTSRVDRSSRPAPAPSEGSSSGGKTTIADGVVAKVAGIAAREVRGVYALGGGGARALGAIRNVINADDLSQGVKVEVGDTQAAADITIVVEYPMPIQEVASGVRSAVSSAISTLVGLQVVEVNVAVNDVHLPSDDDDKDTESRVS</sequence>
<proteinExistence type="inferred from homology"/>
<feature type="compositionally biased region" description="Polar residues" evidence="2">
    <location>
        <begin position="1"/>
        <end position="10"/>
    </location>
</feature>